<organism evidence="1">
    <name type="scientific">Tanacetum cinerariifolium</name>
    <name type="common">Dalmatian daisy</name>
    <name type="synonym">Chrysanthemum cinerariifolium</name>
    <dbReference type="NCBI Taxonomy" id="118510"/>
    <lineage>
        <taxon>Eukaryota</taxon>
        <taxon>Viridiplantae</taxon>
        <taxon>Streptophyta</taxon>
        <taxon>Embryophyta</taxon>
        <taxon>Tracheophyta</taxon>
        <taxon>Spermatophyta</taxon>
        <taxon>Magnoliopsida</taxon>
        <taxon>eudicotyledons</taxon>
        <taxon>Gunneridae</taxon>
        <taxon>Pentapetalae</taxon>
        <taxon>asterids</taxon>
        <taxon>campanulids</taxon>
        <taxon>Asterales</taxon>
        <taxon>Asteraceae</taxon>
        <taxon>Asteroideae</taxon>
        <taxon>Anthemideae</taxon>
        <taxon>Anthemidinae</taxon>
        <taxon>Tanacetum</taxon>
    </lineage>
</organism>
<dbReference type="AlphaFoldDB" id="A0A699W1P8"/>
<feature type="non-terminal residue" evidence="1">
    <location>
        <position position="1"/>
    </location>
</feature>
<gene>
    <name evidence="1" type="ORF">Tci_913821</name>
</gene>
<name>A0A699W1P8_TANCI</name>
<proteinExistence type="predicted"/>
<evidence type="ECO:0000313" key="1">
    <source>
        <dbReference type="EMBL" id="GFD41852.1"/>
    </source>
</evidence>
<protein>
    <submittedName>
        <fullName evidence="1">Uncharacterized protein</fullName>
    </submittedName>
</protein>
<comment type="caution">
    <text evidence="1">The sequence shown here is derived from an EMBL/GenBank/DDBJ whole genome shotgun (WGS) entry which is preliminary data.</text>
</comment>
<reference evidence="1" key="1">
    <citation type="journal article" date="2019" name="Sci. Rep.">
        <title>Draft genome of Tanacetum cinerariifolium, the natural source of mosquito coil.</title>
        <authorList>
            <person name="Yamashiro T."/>
            <person name="Shiraishi A."/>
            <person name="Satake H."/>
            <person name="Nakayama K."/>
        </authorList>
    </citation>
    <scope>NUCLEOTIDE SEQUENCE</scope>
</reference>
<dbReference type="EMBL" id="BKCJ011560733">
    <property type="protein sequence ID" value="GFD41852.1"/>
    <property type="molecule type" value="Genomic_DNA"/>
</dbReference>
<feature type="non-terminal residue" evidence="1">
    <location>
        <position position="77"/>
    </location>
</feature>
<sequence>SHVPAGGVLAGSIDSAGFGDPAASEYVPVVFTTDHAATSPLPPALSIAVDLVATKRVNTIHPQSQIIGKLQSPVQTR</sequence>
<accession>A0A699W1P8</accession>